<gene>
    <name evidence="2" type="ORF">TCMB3V08_LOCUS4604</name>
</gene>
<feature type="signal peptide" evidence="1">
    <location>
        <begin position="1"/>
        <end position="16"/>
    </location>
</feature>
<feature type="chain" id="PRO_5030515531" evidence="1">
    <location>
        <begin position="17"/>
        <end position="134"/>
    </location>
</feature>
<keyword evidence="1" id="KW-0732">Signal</keyword>
<sequence length="134" mass="14434">MLSAVLCLVSLSLVSSDVTKLPDTSGIDFVLTEKLGVDKFFSLWLVFNNGDVKTSDEAYPYSRGARVKSHSAIQTTPSSPDRDSNLDLLILGSLALHETSALANSATEAGIWVSYRAPCSGQLARPILTNMTWV</sequence>
<dbReference type="AlphaFoldDB" id="A0A7R9P6V1"/>
<dbReference type="EMBL" id="OE180782">
    <property type="protein sequence ID" value="CAD7571942.1"/>
    <property type="molecule type" value="Genomic_DNA"/>
</dbReference>
<organism evidence="2">
    <name type="scientific">Timema californicum</name>
    <name type="common">California timema</name>
    <name type="synonym">Walking stick</name>
    <dbReference type="NCBI Taxonomy" id="61474"/>
    <lineage>
        <taxon>Eukaryota</taxon>
        <taxon>Metazoa</taxon>
        <taxon>Ecdysozoa</taxon>
        <taxon>Arthropoda</taxon>
        <taxon>Hexapoda</taxon>
        <taxon>Insecta</taxon>
        <taxon>Pterygota</taxon>
        <taxon>Neoptera</taxon>
        <taxon>Polyneoptera</taxon>
        <taxon>Phasmatodea</taxon>
        <taxon>Timematodea</taxon>
        <taxon>Timematoidea</taxon>
        <taxon>Timematidae</taxon>
        <taxon>Timema</taxon>
    </lineage>
</organism>
<proteinExistence type="predicted"/>
<evidence type="ECO:0000313" key="2">
    <source>
        <dbReference type="EMBL" id="CAD7571942.1"/>
    </source>
</evidence>
<name>A0A7R9P6V1_TIMCA</name>
<accession>A0A7R9P6V1</accession>
<protein>
    <submittedName>
        <fullName evidence="2">(California timema) hypothetical protein</fullName>
    </submittedName>
</protein>
<reference evidence="2" key="1">
    <citation type="submission" date="2020-11" db="EMBL/GenBank/DDBJ databases">
        <authorList>
            <person name="Tran Van P."/>
        </authorList>
    </citation>
    <scope>NUCLEOTIDE SEQUENCE</scope>
</reference>
<evidence type="ECO:0000256" key="1">
    <source>
        <dbReference type="SAM" id="SignalP"/>
    </source>
</evidence>